<dbReference type="InterPro" id="IPR003613">
    <property type="entry name" value="Ubox_domain"/>
</dbReference>
<name>A0ABR0UL85_REHGL</name>
<feature type="repeat" description="ARM" evidence="4">
    <location>
        <begin position="145"/>
        <end position="188"/>
    </location>
</feature>
<dbReference type="SMART" id="SM00504">
    <property type="entry name" value="Ubox"/>
    <property type="match status" value="1"/>
</dbReference>
<evidence type="ECO:0000256" key="2">
    <source>
        <dbReference type="ARBA" id="ARBA00022679"/>
    </source>
</evidence>
<feature type="domain" description="U-box" evidence="5">
    <location>
        <begin position="1"/>
        <end position="61"/>
    </location>
</feature>
<dbReference type="Proteomes" id="UP001318860">
    <property type="component" value="Unassembled WGS sequence"/>
</dbReference>
<sequence length="259" mass="28428">MTDPVTVSTGQTYDRVSIQKWLKSGNMICPKTGEKLTSTEMVPNTSLKKLIQQFCAEYGVSLAKSRKKNRDISRTILPGSPANGEAIRFLSEFLTVSLGYAVETAERAEINNRKRGLKSIIAVLKSGKKTEAKQIAAATRALSAGAVPILLGLLESSERVELKTDTLAVLSTLADSFEGSMEIVQAGIAIDFEIIEFYRNASRKGILRFDSAFTGMATEQPKQATEEANIDLFEDDDEFEEFEIGQGGFLFLFSFSQNV</sequence>
<dbReference type="PROSITE" id="PS51698">
    <property type="entry name" value="U_BOX"/>
    <property type="match status" value="1"/>
</dbReference>
<dbReference type="PROSITE" id="PS50176">
    <property type="entry name" value="ARM_REPEAT"/>
    <property type="match status" value="1"/>
</dbReference>
<evidence type="ECO:0000256" key="3">
    <source>
        <dbReference type="ARBA" id="ARBA00022737"/>
    </source>
</evidence>
<dbReference type="Gene3D" id="3.30.40.10">
    <property type="entry name" value="Zinc/RING finger domain, C3HC4 (zinc finger)"/>
    <property type="match status" value="1"/>
</dbReference>
<dbReference type="InterPro" id="IPR013083">
    <property type="entry name" value="Znf_RING/FYVE/PHD"/>
</dbReference>
<evidence type="ECO:0000256" key="1">
    <source>
        <dbReference type="ARBA" id="ARBA00004906"/>
    </source>
</evidence>
<dbReference type="InterPro" id="IPR000225">
    <property type="entry name" value="Armadillo"/>
</dbReference>
<comment type="pathway">
    <text evidence="1">Protein modification; protein ubiquitination.</text>
</comment>
<dbReference type="Gene3D" id="1.25.10.10">
    <property type="entry name" value="Leucine-rich Repeat Variant"/>
    <property type="match status" value="1"/>
</dbReference>
<dbReference type="EMBL" id="JABTTQ020002568">
    <property type="protein sequence ID" value="KAK6123364.1"/>
    <property type="molecule type" value="Genomic_DNA"/>
</dbReference>
<keyword evidence="3" id="KW-0677">Repeat</keyword>
<keyword evidence="7" id="KW-1185">Reference proteome</keyword>
<keyword evidence="2" id="KW-0808">Transferase</keyword>
<dbReference type="PANTHER" id="PTHR23315:SF116">
    <property type="entry name" value="RING-TYPE E3 UBIQUITIN TRANSFERASE"/>
    <property type="match status" value="1"/>
</dbReference>
<dbReference type="Pfam" id="PF04564">
    <property type="entry name" value="U-box"/>
    <property type="match status" value="1"/>
</dbReference>
<dbReference type="InterPro" id="IPR045210">
    <property type="entry name" value="RING-Ubox_PUB"/>
</dbReference>
<evidence type="ECO:0000256" key="4">
    <source>
        <dbReference type="PROSITE-ProRule" id="PRU00259"/>
    </source>
</evidence>
<accession>A0ABR0UL85</accession>
<dbReference type="CDD" id="cd16664">
    <property type="entry name" value="RING-Ubox_PUB"/>
    <property type="match status" value="1"/>
</dbReference>
<dbReference type="PANTHER" id="PTHR23315">
    <property type="entry name" value="U BOX DOMAIN-CONTAINING"/>
    <property type="match status" value="1"/>
</dbReference>
<evidence type="ECO:0000313" key="6">
    <source>
        <dbReference type="EMBL" id="KAK6123364.1"/>
    </source>
</evidence>
<gene>
    <name evidence="6" type="ORF">DH2020_042902</name>
</gene>
<dbReference type="SUPFAM" id="SSF57850">
    <property type="entry name" value="RING/U-box"/>
    <property type="match status" value="1"/>
</dbReference>
<protein>
    <recommendedName>
        <fullName evidence="5">U-box domain-containing protein</fullName>
    </recommendedName>
</protein>
<reference evidence="6 7" key="1">
    <citation type="journal article" date="2021" name="Comput. Struct. Biotechnol. J.">
        <title>De novo genome assembly of the potent medicinal plant Rehmannia glutinosa using nanopore technology.</title>
        <authorList>
            <person name="Ma L."/>
            <person name="Dong C."/>
            <person name="Song C."/>
            <person name="Wang X."/>
            <person name="Zheng X."/>
            <person name="Niu Y."/>
            <person name="Chen S."/>
            <person name="Feng W."/>
        </authorList>
    </citation>
    <scope>NUCLEOTIDE SEQUENCE [LARGE SCALE GENOMIC DNA]</scope>
    <source>
        <strain evidence="6">DH-2019</strain>
    </source>
</reference>
<proteinExistence type="predicted"/>
<comment type="caution">
    <text evidence="6">The sequence shown here is derived from an EMBL/GenBank/DDBJ whole genome shotgun (WGS) entry which is preliminary data.</text>
</comment>
<dbReference type="InterPro" id="IPR011989">
    <property type="entry name" value="ARM-like"/>
</dbReference>
<evidence type="ECO:0000259" key="5">
    <source>
        <dbReference type="PROSITE" id="PS51698"/>
    </source>
</evidence>
<evidence type="ECO:0000313" key="7">
    <source>
        <dbReference type="Proteomes" id="UP001318860"/>
    </source>
</evidence>
<organism evidence="6 7">
    <name type="scientific">Rehmannia glutinosa</name>
    <name type="common">Chinese foxglove</name>
    <dbReference type="NCBI Taxonomy" id="99300"/>
    <lineage>
        <taxon>Eukaryota</taxon>
        <taxon>Viridiplantae</taxon>
        <taxon>Streptophyta</taxon>
        <taxon>Embryophyta</taxon>
        <taxon>Tracheophyta</taxon>
        <taxon>Spermatophyta</taxon>
        <taxon>Magnoliopsida</taxon>
        <taxon>eudicotyledons</taxon>
        <taxon>Gunneridae</taxon>
        <taxon>Pentapetalae</taxon>
        <taxon>asterids</taxon>
        <taxon>lamiids</taxon>
        <taxon>Lamiales</taxon>
        <taxon>Orobanchaceae</taxon>
        <taxon>Rehmannieae</taxon>
        <taxon>Rehmannia</taxon>
    </lineage>
</organism>